<dbReference type="GO" id="GO:0032259">
    <property type="term" value="P:methylation"/>
    <property type="evidence" value="ECO:0007669"/>
    <property type="project" value="UniProtKB-KW"/>
</dbReference>
<dbReference type="Pfam" id="PF00588">
    <property type="entry name" value="SpoU_methylase"/>
    <property type="match status" value="1"/>
</dbReference>
<dbReference type="InterPro" id="IPR029026">
    <property type="entry name" value="tRNA_m1G_MTases_N"/>
</dbReference>
<proteinExistence type="predicted"/>
<dbReference type="EMBL" id="JAAYEE010000140">
    <property type="protein sequence ID" value="NLW35561.1"/>
    <property type="molecule type" value="Genomic_DNA"/>
</dbReference>
<evidence type="ECO:0000256" key="2">
    <source>
        <dbReference type="ARBA" id="ARBA00022679"/>
    </source>
</evidence>
<dbReference type="Proteomes" id="UP000777265">
    <property type="component" value="Unassembled WGS sequence"/>
</dbReference>
<evidence type="ECO:0000313" key="4">
    <source>
        <dbReference type="EMBL" id="NLW35561.1"/>
    </source>
</evidence>
<keyword evidence="2" id="KW-0808">Transferase</keyword>
<dbReference type="InterPro" id="IPR029064">
    <property type="entry name" value="Ribosomal_eL30-like_sf"/>
</dbReference>
<dbReference type="GO" id="GO:0006396">
    <property type="term" value="P:RNA processing"/>
    <property type="evidence" value="ECO:0007669"/>
    <property type="project" value="InterPro"/>
</dbReference>
<feature type="domain" description="tRNA/rRNA methyltransferase SpoU type" evidence="3">
    <location>
        <begin position="97"/>
        <end position="232"/>
    </location>
</feature>
<dbReference type="SUPFAM" id="SSF75217">
    <property type="entry name" value="alpha/beta knot"/>
    <property type="match status" value="1"/>
</dbReference>
<reference evidence="4" key="1">
    <citation type="journal article" date="2020" name="Biotechnol. Biofuels">
        <title>New insights from the biogas microbiome by comprehensive genome-resolved metagenomics of nearly 1600 species originating from multiple anaerobic digesters.</title>
        <authorList>
            <person name="Campanaro S."/>
            <person name="Treu L."/>
            <person name="Rodriguez-R L.M."/>
            <person name="Kovalovszki A."/>
            <person name="Ziels R.M."/>
            <person name="Maus I."/>
            <person name="Zhu X."/>
            <person name="Kougias P.G."/>
            <person name="Basile A."/>
            <person name="Luo G."/>
            <person name="Schluter A."/>
            <person name="Konstantinidis K.T."/>
            <person name="Angelidaki I."/>
        </authorList>
    </citation>
    <scope>NUCLEOTIDE SEQUENCE</scope>
    <source>
        <strain evidence="4">AS06rmzACSIP_7</strain>
    </source>
</reference>
<dbReference type="Gene3D" id="3.40.1280.10">
    <property type="match status" value="1"/>
</dbReference>
<dbReference type="InterPro" id="IPR004441">
    <property type="entry name" value="rRNA_MeTrfase_TrmH"/>
</dbReference>
<protein>
    <submittedName>
        <fullName evidence="4">RNA methyltransferase</fullName>
    </submittedName>
</protein>
<dbReference type="Gene3D" id="3.30.1330.30">
    <property type="match status" value="1"/>
</dbReference>
<dbReference type="AlphaFoldDB" id="A0A971M5L6"/>
<dbReference type="GO" id="GO:0005829">
    <property type="term" value="C:cytosol"/>
    <property type="evidence" value="ECO:0007669"/>
    <property type="project" value="TreeGrafter"/>
</dbReference>
<sequence length="240" mass="26851">MPILWDRNSILQAIKEHPDMARRLWVEEGYERVSDEFIKEAKRQGVPFKVIPRVTFVKRFGGARLHVCLERDEVSYANPASFLADVALKPDPIVGAFDGIYDPQNLGNIIRSAACLEVDGIILPKDRSCGVTDTAARIARGATEHVQVVKVVNLARYMDDMKKAGFFCYGLDERGTKPLWEENLKGPVCLVLGSEDGLRRLTREKCDGILRVPTSLSFASLNVATAFALSIYEVRRQRAV</sequence>
<dbReference type="CDD" id="cd18103">
    <property type="entry name" value="SpoU-like_RlmB"/>
    <property type="match status" value="1"/>
</dbReference>
<name>A0A971M5L6_9BACT</name>
<dbReference type="GO" id="GO:0003723">
    <property type="term" value="F:RNA binding"/>
    <property type="evidence" value="ECO:0007669"/>
    <property type="project" value="InterPro"/>
</dbReference>
<dbReference type="InterPro" id="IPR029028">
    <property type="entry name" value="Alpha/beta_knot_MTases"/>
</dbReference>
<evidence type="ECO:0000259" key="3">
    <source>
        <dbReference type="Pfam" id="PF00588"/>
    </source>
</evidence>
<comment type="caution">
    <text evidence="4">The sequence shown here is derived from an EMBL/GenBank/DDBJ whole genome shotgun (WGS) entry which is preliminary data.</text>
</comment>
<evidence type="ECO:0000313" key="5">
    <source>
        <dbReference type="Proteomes" id="UP000777265"/>
    </source>
</evidence>
<dbReference type="InterPro" id="IPR001537">
    <property type="entry name" value="SpoU_MeTrfase"/>
</dbReference>
<dbReference type="GO" id="GO:0008173">
    <property type="term" value="F:RNA methyltransferase activity"/>
    <property type="evidence" value="ECO:0007669"/>
    <property type="project" value="InterPro"/>
</dbReference>
<gene>
    <name evidence="4" type="ORF">GXY80_08805</name>
</gene>
<dbReference type="PANTHER" id="PTHR46429">
    <property type="entry name" value="23S RRNA (GUANOSINE-2'-O-)-METHYLTRANSFERASE RLMB"/>
    <property type="match status" value="1"/>
</dbReference>
<reference evidence="4" key="2">
    <citation type="submission" date="2020-01" db="EMBL/GenBank/DDBJ databases">
        <authorList>
            <person name="Campanaro S."/>
        </authorList>
    </citation>
    <scope>NUCLEOTIDE SEQUENCE</scope>
    <source>
        <strain evidence="4">AS06rmzACSIP_7</strain>
    </source>
</reference>
<keyword evidence="1 4" id="KW-0489">Methyltransferase</keyword>
<dbReference type="PANTHER" id="PTHR46429:SF1">
    <property type="entry name" value="23S RRNA (GUANOSINE-2'-O-)-METHYLTRANSFERASE RLMB"/>
    <property type="match status" value="1"/>
</dbReference>
<evidence type="ECO:0000256" key="1">
    <source>
        <dbReference type="ARBA" id="ARBA00022603"/>
    </source>
</evidence>
<organism evidence="4 5">
    <name type="scientific">Syntrophorhabdus aromaticivorans</name>
    <dbReference type="NCBI Taxonomy" id="328301"/>
    <lineage>
        <taxon>Bacteria</taxon>
        <taxon>Pseudomonadati</taxon>
        <taxon>Thermodesulfobacteriota</taxon>
        <taxon>Syntrophorhabdia</taxon>
        <taxon>Syntrophorhabdales</taxon>
        <taxon>Syntrophorhabdaceae</taxon>
        <taxon>Syntrophorhabdus</taxon>
    </lineage>
</organism>
<accession>A0A971M5L6</accession>